<gene>
    <name evidence="1" type="ORF">METZ01_LOCUS52224</name>
</gene>
<proteinExistence type="predicted"/>
<accession>A0A381S5P6</accession>
<name>A0A381S5P6_9ZZZZ</name>
<reference evidence="1" key="1">
    <citation type="submission" date="2018-05" db="EMBL/GenBank/DDBJ databases">
        <authorList>
            <person name="Lanie J.A."/>
            <person name="Ng W.-L."/>
            <person name="Kazmierczak K.M."/>
            <person name="Andrzejewski T.M."/>
            <person name="Davidsen T.M."/>
            <person name="Wayne K.J."/>
            <person name="Tettelin H."/>
            <person name="Glass J.I."/>
            <person name="Rusch D."/>
            <person name="Podicherti R."/>
            <person name="Tsui H.-C.T."/>
            <person name="Winkler M.E."/>
        </authorList>
    </citation>
    <scope>NUCLEOTIDE SEQUENCE</scope>
</reference>
<dbReference type="EMBL" id="UINC01002695">
    <property type="protein sequence ID" value="SUZ99370.1"/>
    <property type="molecule type" value="Genomic_DNA"/>
</dbReference>
<dbReference type="AlphaFoldDB" id="A0A381S5P6"/>
<protein>
    <submittedName>
        <fullName evidence="1">Uncharacterized protein</fullName>
    </submittedName>
</protein>
<organism evidence="1">
    <name type="scientific">marine metagenome</name>
    <dbReference type="NCBI Taxonomy" id="408172"/>
    <lineage>
        <taxon>unclassified sequences</taxon>
        <taxon>metagenomes</taxon>
        <taxon>ecological metagenomes</taxon>
    </lineage>
</organism>
<sequence length="32" mass="3812">MAMVDLGFPVFFGFRSFNRPRILLQFYKIKGD</sequence>
<evidence type="ECO:0000313" key="1">
    <source>
        <dbReference type="EMBL" id="SUZ99370.1"/>
    </source>
</evidence>